<feature type="coiled-coil region" evidence="1">
    <location>
        <begin position="108"/>
        <end position="135"/>
    </location>
</feature>
<keyword evidence="2" id="KW-1185">Reference proteome</keyword>
<dbReference type="RefSeq" id="XP_017778122.1">
    <property type="nucleotide sequence ID" value="XM_017922633.1"/>
</dbReference>
<evidence type="ECO:0000256" key="1">
    <source>
        <dbReference type="SAM" id="Coils"/>
    </source>
</evidence>
<proteinExistence type="predicted"/>
<evidence type="ECO:0000313" key="3">
    <source>
        <dbReference type="RefSeq" id="XP_017778122.1"/>
    </source>
</evidence>
<dbReference type="GeneID" id="108563834"/>
<evidence type="ECO:0000313" key="2">
    <source>
        <dbReference type="Proteomes" id="UP000695000"/>
    </source>
</evidence>
<protein>
    <submittedName>
        <fullName evidence="3">Uncharacterized protein LOC108563834 isoform X1</fullName>
    </submittedName>
</protein>
<dbReference type="Proteomes" id="UP000695000">
    <property type="component" value="Unplaced"/>
</dbReference>
<sequence length="156" mass="18455">MSEIEPDQFENEVHMFKEQLFNLDSEIVDAVVCGNNKKLNNIIDSIKMEFHYRYMDLVTTTYTELMKKVQVISERYKMSKRNGKAFRRPNTGQLDVKPYKEINLKHKKSMLESLIAKQEEEIELLKKEITIQRNGMDQLAKAMHNQSYLNNHQSLI</sequence>
<gene>
    <name evidence="3" type="primary">LOC108563834</name>
</gene>
<name>A0ABM1MU72_NICVS</name>
<keyword evidence="1" id="KW-0175">Coiled coil</keyword>
<organism evidence="2 3">
    <name type="scientific">Nicrophorus vespilloides</name>
    <name type="common">Boreal carrion beetle</name>
    <dbReference type="NCBI Taxonomy" id="110193"/>
    <lineage>
        <taxon>Eukaryota</taxon>
        <taxon>Metazoa</taxon>
        <taxon>Ecdysozoa</taxon>
        <taxon>Arthropoda</taxon>
        <taxon>Hexapoda</taxon>
        <taxon>Insecta</taxon>
        <taxon>Pterygota</taxon>
        <taxon>Neoptera</taxon>
        <taxon>Endopterygota</taxon>
        <taxon>Coleoptera</taxon>
        <taxon>Polyphaga</taxon>
        <taxon>Staphyliniformia</taxon>
        <taxon>Silphidae</taxon>
        <taxon>Nicrophorinae</taxon>
        <taxon>Nicrophorus</taxon>
    </lineage>
</organism>
<reference evidence="3" key="1">
    <citation type="submission" date="2025-08" db="UniProtKB">
        <authorList>
            <consortium name="RefSeq"/>
        </authorList>
    </citation>
    <scope>IDENTIFICATION</scope>
    <source>
        <tissue evidence="3">Whole Larva</tissue>
    </source>
</reference>
<accession>A0ABM1MU72</accession>